<dbReference type="PANTHER" id="PTHR11618:SF13">
    <property type="entry name" value="TRANSCRIPTION INITIATION FACTOR IIB"/>
    <property type="match status" value="1"/>
</dbReference>
<dbReference type="PROSITE" id="PS00782">
    <property type="entry name" value="TFIIB"/>
    <property type="match status" value="1"/>
</dbReference>
<feature type="compositionally biased region" description="Acidic residues" evidence="6">
    <location>
        <begin position="8"/>
        <end position="19"/>
    </location>
</feature>
<keyword evidence="9" id="KW-1185">Reference proteome</keyword>
<evidence type="ECO:0000256" key="6">
    <source>
        <dbReference type="SAM" id="MobiDB-lite"/>
    </source>
</evidence>
<dbReference type="EMBL" id="CP064791">
    <property type="protein sequence ID" value="QSG13723.1"/>
    <property type="molecule type" value="Genomic_DNA"/>
</dbReference>
<dbReference type="GO" id="GO:0017025">
    <property type="term" value="F:TBP-class protein binding"/>
    <property type="evidence" value="ECO:0007669"/>
    <property type="project" value="InterPro"/>
</dbReference>
<dbReference type="GO" id="GO:0097550">
    <property type="term" value="C:transcription preinitiation complex"/>
    <property type="evidence" value="ECO:0007669"/>
    <property type="project" value="TreeGrafter"/>
</dbReference>
<evidence type="ECO:0000256" key="3">
    <source>
        <dbReference type="ARBA" id="ARBA00022737"/>
    </source>
</evidence>
<evidence type="ECO:0000256" key="2">
    <source>
        <dbReference type="ARBA" id="ARBA00013932"/>
    </source>
</evidence>
<feature type="domain" description="Cyclin-like" evidence="7">
    <location>
        <begin position="133"/>
        <end position="214"/>
    </location>
</feature>
<dbReference type="InterPro" id="IPR000812">
    <property type="entry name" value="TFIIB"/>
</dbReference>
<keyword evidence="5" id="KW-0804">Transcription</keyword>
<keyword evidence="4" id="KW-0805">Transcription regulation</keyword>
<feature type="domain" description="Cyclin-like" evidence="7">
    <location>
        <begin position="227"/>
        <end position="313"/>
    </location>
</feature>
<evidence type="ECO:0000256" key="5">
    <source>
        <dbReference type="ARBA" id="ARBA00023163"/>
    </source>
</evidence>
<dbReference type="InterPro" id="IPR023486">
    <property type="entry name" value="TFIIB_CS"/>
</dbReference>
<dbReference type="PANTHER" id="PTHR11618">
    <property type="entry name" value="TRANSCRIPTION INITIATION FACTOR IIB-RELATED"/>
    <property type="match status" value="1"/>
</dbReference>
<dbReference type="PRINTS" id="PR00685">
    <property type="entry name" value="TIFACTORIIB"/>
</dbReference>
<dbReference type="RefSeq" id="WP_418886528.1">
    <property type="nucleotide sequence ID" value="NZ_CP064791.1"/>
</dbReference>
<organism evidence="8 9">
    <name type="scientific">Halapricum desulfuricans</name>
    <dbReference type="NCBI Taxonomy" id="2841257"/>
    <lineage>
        <taxon>Archaea</taxon>
        <taxon>Methanobacteriati</taxon>
        <taxon>Methanobacteriota</taxon>
        <taxon>Stenosarchaea group</taxon>
        <taxon>Halobacteria</taxon>
        <taxon>Halobacteriales</taxon>
        <taxon>Haloarculaceae</taxon>
        <taxon>Halapricum</taxon>
    </lineage>
</organism>
<dbReference type="Proteomes" id="UP000663292">
    <property type="component" value="Chromosome"/>
</dbReference>
<name>A0A897NSC8_9EURY</name>
<keyword evidence="3" id="KW-0677">Repeat</keyword>
<evidence type="ECO:0000256" key="1">
    <source>
        <dbReference type="ARBA" id="ARBA00010857"/>
    </source>
</evidence>
<comment type="similarity">
    <text evidence="1">Belongs to the TFIIB family.</text>
</comment>
<dbReference type="GeneID" id="98940645"/>
<proteinExistence type="inferred from homology"/>
<dbReference type="InterPro" id="IPR036915">
    <property type="entry name" value="Cyclin-like_sf"/>
</dbReference>
<dbReference type="Pfam" id="PF00382">
    <property type="entry name" value="TFIIB"/>
    <property type="match status" value="2"/>
</dbReference>
<dbReference type="Gene3D" id="1.10.472.10">
    <property type="entry name" value="Cyclin-like"/>
    <property type="match status" value="1"/>
</dbReference>
<evidence type="ECO:0000313" key="8">
    <source>
        <dbReference type="EMBL" id="QSG13723.1"/>
    </source>
</evidence>
<evidence type="ECO:0000259" key="7">
    <source>
        <dbReference type="SMART" id="SM00385"/>
    </source>
</evidence>
<feature type="region of interest" description="Disordered" evidence="6">
    <location>
        <begin position="1"/>
        <end position="105"/>
    </location>
</feature>
<dbReference type="AlphaFoldDB" id="A0A897NSC8"/>
<dbReference type="SUPFAM" id="SSF47954">
    <property type="entry name" value="Cyclin-like"/>
    <property type="match status" value="2"/>
</dbReference>
<feature type="compositionally biased region" description="Basic and acidic residues" evidence="6">
    <location>
        <begin position="35"/>
        <end position="55"/>
    </location>
</feature>
<accession>A0A897NSC8</accession>
<dbReference type="Gene3D" id="1.10.472.170">
    <property type="match status" value="1"/>
</dbReference>
<evidence type="ECO:0000313" key="9">
    <source>
        <dbReference type="Proteomes" id="UP000663292"/>
    </source>
</evidence>
<protein>
    <recommendedName>
        <fullName evidence="2">Transcription initiation factor IIB</fullName>
    </recommendedName>
</protein>
<dbReference type="GO" id="GO:0070897">
    <property type="term" value="P:transcription preinitiation complex assembly"/>
    <property type="evidence" value="ECO:0007669"/>
    <property type="project" value="InterPro"/>
</dbReference>
<reference evidence="8 9" key="1">
    <citation type="submission" date="2020-11" db="EMBL/GenBank/DDBJ databases">
        <title>Carbohydrate-dependent, anaerobic sulfur respiration: A novel catabolism in halophilic archaea.</title>
        <authorList>
            <person name="Sorokin D.Y."/>
            <person name="Messina E."/>
            <person name="Smedile F."/>
            <person name="La Cono V."/>
            <person name="Hallsworth J.E."/>
            <person name="Yakimov M.M."/>
        </authorList>
    </citation>
    <scope>NUCLEOTIDE SEQUENCE [LARGE SCALE GENOMIC DNA]</scope>
    <source>
        <strain evidence="8 9">HSR-Est</strain>
    </source>
</reference>
<dbReference type="InterPro" id="IPR013150">
    <property type="entry name" value="TFIIB_cyclin"/>
</dbReference>
<dbReference type="InterPro" id="IPR013763">
    <property type="entry name" value="Cyclin-like_dom"/>
</dbReference>
<dbReference type="SMART" id="SM00385">
    <property type="entry name" value="CYCLIN"/>
    <property type="match status" value="2"/>
</dbReference>
<sequence length="324" mass="35622">MRSPTSEDTSEDNGEDSSTDGEQSRVSSFSDEESSERFRSYSDRERSYDPDDLRPDVNGQFSPSETSGRGAAPVSRYERQDRGLSSVVGSENRDGYGQTLSSSQRQRAARIRRWQQRVQVSGTTARSQRQGLDEIQRMATALGIKKDVRQMACRLFRQSVDAGLLPGRAIESVASASLYIAARSVGYPRSFDEIAAVSRVERKRIINGYESVRDEFGLSLAPVDPQSYLPRVASEAGASQSVQQRAAEIIQTAQESDGKTSSVIGGMKPTSVVASALFAAKSLEGDCVTQTEIADAANVHESTIRNNYRRLLEPYHELNTDKDT</sequence>
<evidence type="ECO:0000256" key="4">
    <source>
        <dbReference type="ARBA" id="ARBA00023015"/>
    </source>
</evidence>
<gene>
    <name evidence="8" type="primary">sUA73</name>
    <name evidence="8" type="ORF">HSEST_0167</name>
</gene>